<feature type="transmembrane region" description="Helical" evidence="1">
    <location>
        <begin position="33"/>
        <end position="51"/>
    </location>
</feature>
<evidence type="ECO:0000256" key="1">
    <source>
        <dbReference type="SAM" id="Phobius"/>
    </source>
</evidence>
<reference evidence="3" key="1">
    <citation type="submission" date="2017-06" db="EMBL/GenBank/DDBJ databases">
        <title>FDA dAtabase for Regulatory Grade micrObial Sequences (FDA-ARGOS): Supporting development and validation of Infectious Disease Dx tests.</title>
        <authorList>
            <person name="Goldberg B."/>
            <person name="Campos J."/>
            <person name="Tallon L."/>
            <person name="Sadzewicz L."/>
            <person name="Sengamalay N."/>
            <person name="Ott S."/>
            <person name="Godinez A."/>
            <person name="Nagaraj S."/>
            <person name="Vavikolanu K."/>
            <person name="Nadendla S."/>
            <person name="George J."/>
            <person name="Geyer C."/>
            <person name="Sichtig H."/>
        </authorList>
    </citation>
    <scope>NUCLEOTIDE SEQUENCE [LARGE SCALE GENOMIC DNA]</scope>
    <source>
        <strain evidence="3">FDAARGOS_285</strain>
    </source>
</reference>
<evidence type="ECO:0000313" key="2">
    <source>
        <dbReference type="EMBL" id="ASE34679.1"/>
    </source>
</evidence>
<keyword evidence="1" id="KW-0812">Transmembrane</keyword>
<protein>
    <submittedName>
        <fullName evidence="2">Uncharacterized protein</fullName>
    </submittedName>
</protein>
<keyword evidence="1" id="KW-0472">Membrane</keyword>
<sequence>MKNLIWIILGLCCLAYSIDLFYNAIFNNKPLNPVTTIILIFVIFYIIYALISDKYKKTKSTNN</sequence>
<name>A0AAI8GUC7_MAMSC</name>
<dbReference type="AlphaFoldDB" id="A0AAI8GUC7"/>
<accession>A0AAI8GUC7</accession>
<organism evidence="2 3">
    <name type="scientific">Mammaliicoccus sciuri</name>
    <name type="common">Staphylococcus sciuri</name>
    <dbReference type="NCBI Taxonomy" id="1296"/>
    <lineage>
        <taxon>Bacteria</taxon>
        <taxon>Bacillati</taxon>
        <taxon>Bacillota</taxon>
        <taxon>Bacilli</taxon>
        <taxon>Bacillales</taxon>
        <taxon>Staphylococcaceae</taxon>
        <taxon>Mammaliicoccus</taxon>
    </lineage>
</organism>
<dbReference type="KEGG" id="sscu:CEP64_08800"/>
<proteinExistence type="predicted"/>
<dbReference type="RefSeq" id="WP_048541981.1">
    <property type="nucleotide sequence ID" value="NZ_JAGEVP010000018.1"/>
</dbReference>
<gene>
    <name evidence="2" type="ORF">CEP64_08800</name>
</gene>
<dbReference type="EMBL" id="CP022046">
    <property type="protein sequence ID" value="ASE34679.1"/>
    <property type="molecule type" value="Genomic_DNA"/>
</dbReference>
<dbReference type="Proteomes" id="UP000197058">
    <property type="component" value="Chromosome"/>
</dbReference>
<keyword evidence="1" id="KW-1133">Transmembrane helix</keyword>
<evidence type="ECO:0000313" key="3">
    <source>
        <dbReference type="Proteomes" id="UP000197058"/>
    </source>
</evidence>